<name>A0A3M7RL73_BRAPC</name>
<proteinExistence type="predicted"/>
<dbReference type="EMBL" id="REGN01003146">
    <property type="protein sequence ID" value="RNA24302.1"/>
    <property type="molecule type" value="Genomic_DNA"/>
</dbReference>
<gene>
    <name evidence="2" type="ORF">BpHYR1_014375</name>
</gene>
<protein>
    <submittedName>
        <fullName evidence="2">Uncharacterized protein</fullName>
    </submittedName>
</protein>
<dbReference type="AlphaFoldDB" id="A0A3M7RL73"/>
<reference evidence="2 3" key="1">
    <citation type="journal article" date="2018" name="Sci. Rep.">
        <title>Genomic signatures of local adaptation to the degree of environmental predictability in rotifers.</title>
        <authorList>
            <person name="Franch-Gras L."/>
            <person name="Hahn C."/>
            <person name="Garcia-Roger E.M."/>
            <person name="Carmona M.J."/>
            <person name="Serra M."/>
            <person name="Gomez A."/>
        </authorList>
    </citation>
    <scope>NUCLEOTIDE SEQUENCE [LARGE SCALE GENOMIC DNA]</scope>
    <source>
        <strain evidence="2">HYR1</strain>
    </source>
</reference>
<accession>A0A3M7RL73</accession>
<organism evidence="2 3">
    <name type="scientific">Brachionus plicatilis</name>
    <name type="common">Marine rotifer</name>
    <name type="synonym">Brachionus muelleri</name>
    <dbReference type="NCBI Taxonomy" id="10195"/>
    <lineage>
        <taxon>Eukaryota</taxon>
        <taxon>Metazoa</taxon>
        <taxon>Spiralia</taxon>
        <taxon>Gnathifera</taxon>
        <taxon>Rotifera</taxon>
        <taxon>Eurotatoria</taxon>
        <taxon>Monogononta</taxon>
        <taxon>Pseudotrocha</taxon>
        <taxon>Ploima</taxon>
        <taxon>Brachionidae</taxon>
        <taxon>Brachionus</taxon>
    </lineage>
</organism>
<evidence type="ECO:0000313" key="3">
    <source>
        <dbReference type="Proteomes" id="UP000276133"/>
    </source>
</evidence>
<evidence type="ECO:0000256" key="1">
    <source>
        <dbReference type="SAM" id="Phobius"/>
    </source>
</evidence>
<keyword evidence="3" id="KW-1185">Reference proteome</keyword>
<keyword evidence="1" id="KW-0812">Transmembrane</keyword>
<keyword evidence="1" id="KW-1133">Transmembrane helix</keyword>
<dbReference type="Proteomes" id="UP000276133">
    <property type="component" value="Unassembled WGS sequence"/>
</dbReference>
<sequence>MHNAECTPSKLYYSKKNLIIIMTAAIYLSIDQFWKDRRNSKVANAQWSRVFDISRFRTFFLFIQLFDNQWNRMTYIYIIIKLFLSLIIKIVFATVGNLSPVKDKHINE</sequence>
<evidence type="ECO:0000313" key="2">
    <source>
        <dbReference type="EMBL" id="RNA24302.1"/>
    </source>
</evidence>
<feature type="transmembrane region" description="Helical" evidence="1">
    <location>
        <begin position="75"/>
        <end position="95"/>
    </location>
</feature>
<comment type="caution">
    <text evidence="2">The sequence shown here is derived from an EMBL/GenBank/DDBJ whole genome shotgun (WGS) entry which is preliminary data.</text>
</comment>
<keyword evidence="1" id="KW-0472">Membrane</keyword>